<dbReference type="Proteomes" id="UP000234166">
    <property type="component" value="Unassembled WGS sequence"/>
</dbReference>
<sequence length="68" mass="7488">MRGTYATAAFADSLHFGCAIVTSQPRCRMFQATHPLSVLTRRVDSEPQPVLGLRTATAFGFPCCTRLR</sequence>
<accession>A0AB38DYK3</accession>
<protein>
    <recommendedName>
        <fullName evidence="5">Secreted protein</fullName>
    </recommendedName>
</protein>
<evidence type="ECO:0008006" key="5">
    <source>
        <dbReference type="Google" id="ProtNLM"/>
    </source>
</evidence>
<gene>
    <name evidence="1" type="ORF">XAP6984_300039</name>
    <name evidence="2" type="ORF">XAP7430_250039</name>
</gene>
<dbReference type="AlphaFoldDB" id="A0AB38DYK3"/>
<name>A0AB38DYK3_XANCH</name>
<dbReference type="Proteomes" id="UP000234181">
    <property type="component" value="Unassembled WGS sequence"/>
</dbReference>
<organism evidence="2 3">
    <name type="scientific">Xanthomonas campestris pv. phaseoli</name>
    <dbReference type="NCBI Taxonomy" id="317013"/>
    <lineage>
        <taxon>Bacteria</taxon>
        <taxon>Pseudomonadati</taxon>
        <taxon>Pseudomonadota</taxon>
        <taxon>Gammaproteobacteria</taxon>
        <taxon>Lysobacterales</taxon>
        <taxon>Lysobacteraceae</taxon>
        <taxon>Xanthomonas</taxon>
    </lineage>
</organism>
<keyword evidence="4" id="KW-1185">Reference proteome</keyword>
<dbReference type="EMBL" id="OCYS01000078">
    <property type="protein sequence ID" value="SON85987.1"/>
    <property type="molecule type" value="Genomic_DNA"/>
</dbReference>
<reference evidence="3 4" key="1">
    <citation type="submission" date="2017-10" db="EMBL/GenBank/DDBJ databases">
        <authorList>
            <person name="Regsiter A."/>
            <person name="William W."/>
        </authorList>
    </citation>
    <scope>NUCLEOTIDE SEQUENCE [LARGE SCALE GENOMIC DNA]</scope>
    <source>
        <strain evidence="1 4">CFBP6984</strain>
        <strain evidence="2 3">CFBP7430</strain>
    </source>
</reference>
<evidence type="ECO:0000313" key="2">
    <source>
        <dbReference type="EMBL" id="SON85987.1"/>
    </source>
</evidence>
<evidence type="ECO:0000313" key="3">
    <source>
        <dbReference type="Proteomes" id="UP000234166"/>
    </source>
</evidence>
<evidence type="ECO:0000313" key="4">
    <source>
        <dbReference type="Proteomes" id="UP000234181"/>
    </source>
</evidence>
<comment type="caution">
    <text evidence="2">The sequence shown here is derived from an EMBL/GenBank/DDBJ whole genome shotgun (WGS) entry which is preliminary data.</text>
</comment>
<evidence type="ECO:0000313" key="1">
    <source>
        <dbReference type="EMBL" id="SON79080.1"/>
    </source>
</evidence>
<proteinExistence type="predicted"/>
<dbReference type="EMBL" id="OCYT01000085">
    <property type="protein sequence ID" value="SON79080.1"/>
    <property type="molecule type" value="Genomic_DNA"/>
</dbReference>